<keyword evidence="8" id="KW-0732">Signal</keyword>
<feature type="transmembrane region" description="Helical" evidence="7">
    <location>
        <begin position="133"/>
        <end position="156"/>
    </location>
</feature>
<keyword evidence="4 7" id="KW-0812">Transmembrane</keyword>
<dbReference type="InterPro" id="IPR006685">
    <property type="entry name" value="MscS_channel_2nd"/>
</dbReference>
<dbReference type="GO" id="GO:0008381">
    <property type="term" value="F:mechanosensitive monoatomic ion channel activity"/>
    <property type="evidence" value="ECO:0007669"/>
    <property type="project" value="InterPro"/>
</dbReference>
<keyword evidence="3" id="KW-1003">Cell membrane</keyword>
<proteinExistence type="inferred from homology"/>
<dbReference type="PANTHER" id="PTHR30221">
    <property type="entry name" value="SMALL-CONDUCTANCE MECHANOSENSITIVE CHANNEL"/>
    <property type="match status" value="1"/>
</dbReference>
<dbReference type="InterPro" id="IPR011066">
    <property type="entry name" value="MscS_channel_C_sf"/>
</dbReference>
<dbReference type="SUPFAM" id="SSF50182">
    <property type="entry name" value="Sm-like ribonucleoproteins"/>
    <property type="match status" value="1"/>
</dbReference>
<dbReference type="Gene3D" id="3.30.70.100">
    <property type="match status" value="1"/>
</dbReference>
<dbReference type="Pfam" id="PF04972">
    <property type="entry name" value="BON"/>
    <property type="match status" value="1"/>
</dbReference>
<keyword evidence="11" id="KW-1185">Reference proteome</keyword>
<dbReference type="PANTHER" id="PTHR30221:SF1">
    <property type="entry name" value="SMALL-CONDUCTANCE MECHANOSENSITIVE CHANNEL"/>
    <property type="match status" value="1"/>
</dbReference>
<feature type="transmembrane region" description="Helical" evidence="7">
    <location>
        <begin position="211"/>
        <end position="237"/>
    </location>
</feature>
<dbReference type="EMBL" id="CP036526">
    <property type="protein sequence ID" value="QDT11149.1"/>
    <property type="molecule type" value="Genomic_DNA"/>
</dbReference>
<organism evidence="10 11">
    <name type="scientific">Stieleria marina</name>
    <dbReference type="NCBI Taxonomy" id="1930275"/>
    <lineage>
        <taxon>Bacteria</taxon>
        <taxon>Pseudomonadati</taxon>
        <taxon>Planctomycetota</taxon>
        <taxon>Planctomycetia</taxon>
        <taxon>Pirellulales</taxon>
        <taxon>Pirellulaceae</taxon>
        <taxon>Stieleria</taxon>
    </lineage>
</organism>
<protein>
    <submittedName>
        <fullName evidence="10">Small-conductance mechanosensitive channel</fullName>
    </submittedName>
</protein>
<comment type="similarity">
    <text evidence="2">Belongs to the MscS (TC 1.A.23) family.</text>
</comment>
<evidence type="ECO:0000256" key="5">
    <source>
        <dbReference type="ARBA" id="ARBA00022989"/>
    </source>
</evidence>
<keyword evidence="5 7" id="KW-1133">Transmembrane helix</keyword>
<evidence type="ECO:0000256" key="7">
    <source>
        <dbReference type="SAM" id="Phobius"/>
    </source>
</evidence>
<dbReference type="Gene3D" id="2.30.30.60">
    <property type="match status" value="1"/>
</dbReference>
<dbReference type="InterPro" id="IPR049278">
    <property type="entry name" value="MS_channel_C"/>
</dbReference>
<dbReference type="PROSITE" id="PS50914">
    <property type="entry name" value="BON"/>
    <property type="match status" value="1"/>
</dbReference>
<keyword evidence="6 7" id="KW-0472">Membrane</keyword>
<feature type="domain" description="BON" evidence="9">
    <location>
        <begin position="45"/>
        <end position="111"/>
    </location>
</feature>
<dbReference type="AlphaFoldDB" id="A0A517NVK3"/>
<dbReference type="SUPFAM" id="SSF82861">
    <property type="entry name" value="Mechanosensitive channel protein MscS (YggB), transmembrane region"/>
    <property type="match status" value="1"/>
</dbReference>
<dbReference type="Proteomes" id="UP000319817">
    <property type="component" value="Chromosome"/>
</dbReference>
<dbReference type="OrthoDB" id="9809206at2"/>
<dbReference type="RefSeq" id="WP_145418960.1">
    <property type="nucleotide sequence ID" value="NZ_CP036526.1"/>
</dbReference>
<evidence type="ECO:0000256" key="3">
    <source>
        <dbReference type="ARBA" id="ARBA00022475"/>
    </source>
</evidence>
<evidence type="ECO:0000259" key="9">
    <source>
        <dbReference type="PROSITE" id="PS50914"/>
    </source>
</evidence>
<comment type="subcellular location">
    <subcellularLocation>
        <location evidence="1">Cell membrane</location>
        <topology evidence="1">Multi-pass membrane protein</topology>
    </subcellularLocation>
</comment>
<evidence type="ECO:0000313" key="11">
    <source>
        <dbReference type="Proteomes" id="UP000319817"/>
    </source>
</evidence>
<dbReference type="InterPro" id="IPR011014">
    <property type="entry name" value="MscS_channel_TM-2"/>
</dbReference>
<dbReference type="Pfam" id="PF00924">
    <property type="entry name" value="MS_channel_2nd"/>
    <property type="match status" value="1"/>
</dbReference>
<name>A0A517NVK3_9BACT</name>
<dbReference type="GO" id="GO:0005886">
    <property type="term" value="C:plasma membrane"/>
    <property type="evidence" value="ECO:0007669"/>
    <property type="project" value="UniProtKB-SubCell"/>
</dbReference>
<feature type="signal peptide" evidence="8">
    <location>
        <begin position="1"/>
        <end position="19"/>
    </location>
</feature>
<dbReference type="Pfam" id="PF21082">
    <property type="entry name" value="MS_channel_3rd"/>
    <property type="match status" value="1"/>
</dbReference>
<dbReference type="InterPro" id="IPR007055">
    <property type="entry name" value="BON_dom"/>
</dbReference>
<evidence type="ECO:0000256" key="4">
    <source>
        <dbReference type="ARBA" id="ARBA00022692"/>
    </source>
</evidence>
<evidence type="ECO:0000256" key="2">
    <source>
        <dbReference type="ARBA" id="ARBA00008017"/>
    </source>
</evidence>
<dbReference type="SUPFAM" id="SSF82689">
    <property type="entry name" value="Mechanosensitive channel protein MscS (YggB), C-terminal domain"/>
    <property type="match status" value="1"/>
</dbReference>
<dbReference type="InterPro" id="IPR010920">
    <property type="entry name" value="LSM_dom_sf"/>
</dbReference>
<reference evidence="10 11" key="1">
    <citation type="submission" date="2019-02" db="EMBL/GenBank/DDBJ databases">
        <title>Deep-cultivation of Planctomycetes and their phenomic and genomic characterization uncovers novel biology.</title>
        <authorList>
            <person name="Wiegand S."/>
            <person name="Jogler M."/>
            <person name="Boedeker C."/>
            <person name="Pinto D."/>
            <person name="Vollmers J."/>
            <person name="Rivas-Marin E."/>
            <person name="Kohn T."/>
            <person name="Peeters S.H."/>
            <person name="Heuer A."/>
            <person name="Rast P."/>
            <person name="Oberbeckmann S."/>
            <person name="Bunk B."/>
            <person name="Jeske O."/>
            <person name="Meyerdierks A."/>
            <person name="Storesund J.E."/>
            <person name="Kallscheuer N."/>
            <person name="Luecker S."/>
            <person name="Lage O.M."/>
            <person name="Pohl T."/>
            <person name="Merkel B.J."/>
            <person name="Hornburger P."/>
            <person name="Mueller R.-W."/>
            <person name="Bruemmer F."/>
            <person name="Labrenz M."/>
            <person name="Spormann A.M."/>
            <person name="Op den Camp H."/>
            <person name="Overmann J."/>
            <person name="Amann R."/>
            <person name="Jetten M.S.M."/>
            <person name="Mascher T."/>
            <person name="Medema M.H."/>
            <person name="Devos D.P."/>
            <person name="Kaster A.-K."/>
            <person name="Ovreas L."/>
            <person name="Rohde M."/>
            <person name="Galperin M.Y."/>
            <person name="Jogler C."/>
        </authorList>
    </citation>
    <scope>NUCLEOTIDE SEQUENCE [LARGE SCALE GENOMIC DNA]</scope>
    <source>
        <strain evidence="10 11">K23_9</strain>
    </source>
</reference>
<dbReference type="InterPro" id="IPR023408">
    <property type="entry name" value="MscS_beta-dom_sf"/>
</dbReference>
<feature type="chain" id="PRO_5022054448" evidence="8">
    <location>
        <begin position="20"/>
        <end position="403"/>
    </location>
</feature>
<feature type="transmembrane region" description="Helical" evidence="7">
    <location>
        <begin position="177"/>
        <end position="199"/>
    </location>
</feature>
<sequence length="403" mass="44490" precursor="true">MIRLLAICFISLLALPLNAQEEASDPVAVDDNGPSATVAVDDIVEDSSIEQRLNEIFTSSGWFTDLMVKADNGIVTIEGTSDSEEHSQWTTNVAKKTEDVVAVINKLDVESVVDLTSSKETVEKSLSTLWQDFLVRSPLLAAAVLILFLTGVMARLMGWAATKMFEQRSMRSSLKDLIYQLTSIGVWIVGILAATVVAFPGMTPSKALTVLGLGSVAIGFAFKDIFENFFAGILILWRYPFDRGDFITCGDVTGKVERITIRNTMIRRLDGELSVVPNATLFKNNVDVLTNQPQRRVRISCGVAYDVDVDQAREVITEAVQSCSTVEGIRTVEVFANEFADSSINFEVSWWTGSKPLDLRRSRDQVVATIKRSLDDAGIEIPFPYRTLTFKNPEVATRLEELA</sequence>
<gene>
    <name evidence="10" type="primary">mscS_2</name>
    <name evidence="10" type="ORF">K239x_31430</name>
</gene>
<evidence type="ECO:0000256" key="1">
    <source>
        <dbReference type="ARBA" id="ARBA00004651"/>
    </source>
</evidence>
<accession>A0A517NVK3</accession>
<evidence type="ECO:0000256" key="6">
    <source>
        <dbReference type="ARBA" id="ARBA00023136"/>
    </source>
</evidence>
<evidence type="ECO:0000313" key="10">
    <source>
        <dbReference type="EMBL" id="QDT11149.1"/>
    </source>
</evidence>
<evidence type="ECO:0000256" key="8">
    <source>
        <dbReference type="SAM" id="SignalP"/>
    </source>
</evidence>
<dbReference type="InterPro" id="IPR045275">
    <property type="entry name" value="MscS_archaea/bacteria_type"/>
</dbReference>
<dbReference type="Gene3D" id="1.10.287.1260">
    <property type="match status" value="1"/>
</dbReference>